<dbReference type="AlphaFoldDB" id="A0AAV7FA77"/>
<gene>
    <name evidence="2" type="ORF">H6P81_002598</name>
</gene>
<sequence>MKISSNQPPIKDLSWANIVRGSTSGEHTTHNDADEFKAKDTNAAQSYLEVNTIITPSNPEFCNPSPSQDIPGLVEDNSTTLNKPTSVYHLDESPTLQVPTLFTDQPHPDESSPLQIQAPYADQPHCTPTKTLSLLKLIPI</sequence>
<keyword evidence="3" id="KW-1185">Reference proteome</keyword>
<dbReference type="Proteomes" id="UP000825729">
    <property type="component" value="Unassembled WGS sequence"/>
</dbReference>
<name>A0AAV7FA77_ARIFI</name>
<organism evidence="2 3">
    <name type="scientific">Aristolochia fimbriata</name>
    <name type="common">White veined hardy Dutchman's pipe vine</name>
    <dbReference type="NCBI Taxonomy" id="158543"/>
    <lineage>
        <taxon>Eukaryota</taxon>
        <taxon>Viridiplantae</taxon>
        <taxon>Streptophyta</taxon>
        <taxon>Embryophyta</taxon>
        <taxon>Tracheophyta</taxon>
        <taxon>Spermatophyta</taxon>
        <taxon>Magnoliopsida</taxon>
        <taxon>Magnoliidae</taxon>
        <taxon>Piperales</taxon>
        <taxon>Aristolochiaceae</taxon>
        <taxon>Aristolochia</taxon>
    </lineage>
</organism>
<evidence type="ECO:0000256" key="1">
    <source>
        <dbReference type="SAM" id="MobiDB-lite"/>
    </source>
</evidence>
<feature type="compositionally biased region" description="Polar residues" evidence="1">
    <location>
        <begin position="58"/>
        <end position="68"/>
    </location>
</feature>
<comment type="caution">
    <text evidence="2">The sequence shown here is derived from an EMBL/GenBank/DDBJ whole genome shotgun (WGS) entry which is preliminary data.</text>
</comment>
<evidence type="ECO:0000313" key="3">
    <source>
        <dbReference type="Proteomes" id="UP000825729"/>
    </source>
</evidence>
<protein>
    <submittedName>
        <fullName evidence="2">Uncharacterized protein</fullName>
    </submittedName>
</protein>
<dbReference type="EMBL" id="JAINDJ010000002">
    <property type="protein sequence ID" value="KAG9458090.1"/>
    <property type="molecule type" value="Genomic_DNA"/>
</dbReference>
<proteinExistence type="predicted"/>
<feature type="compositionally biased region" description="Polar residues" evidence="1">
    <location>
        <begin position="76"/>
        <end position="85"/>
    </location>
</feature>
<feature type="region of interest" description="Disordered" evidence="1">
    <location>
        <begin position="1"/>
        <end position="37"/>
    </location>
</feature>
<feature type="region of interest" description="Disordered" evidence="1">
    <location>
        <begin position="58"/>
        <end position="113"/>
    </location>
</feature>
<accession>A0AAV7FA77</accession>
<evidence type="ECO:0000313" key="2">
    <source>
        <dbReference type="EMBL" id="KAG9458090.1"/>
    </source>
</evidence>
<feature type="compositionally biased region" description="Basic and acidic residues" evidence="1">
    <location>
        <begin position="27"/>
        <end position="37"/>
    </location>
</feature>
<reference evidence="2 3" key="1">
    <citation type="submission" date="2021-07" db="EMBL/GenBank/DDBJ databases">
        <title>The Aristolochia fimbriata genome: insights into angiosperm evolution, floral development and chemical biosynthesis.</title>
        <authorList>
            <person name="Jiao Y."/>
        </authorList>
    </citation>
    <scope>NUCLEOTIDE SEQUENCE [LARGE SCALE GENOMIC DNA]</scope>
    <source>
        <strain evidence="2">IBCAS-2021</strain>
        <tissue evidence="2">Leaf</tissue>
    </source>
</reference>
<feature type="compositionally biased region" description="Polar residues" evidence="1">
    <location>
        <begin position="94"/>
        <end position="103"/>
    </location>
</feature>